<evidence type="ECO:0000313" key="4">
    <source>
        <dbReference type="Proteomes" id="UP000243978"/>
    </source>
</evidence>
<dbReference type="EMBL" id="QBKS01000001">
    <property type="protein sequence ID" value="PTX58040.1"/>
    <property type="molecule type" value="Genomic_DNA"/>
</dbReference>
<name>A0A2T6BPN1_9RHOB</name>
<evidence type="ECO:0000256" key="1">
    <source>
        <dbReference type="SAM" id="SignalP"/>
    </source>
</evidence>
<organism evidence="3 4">
    <name type="scientific">Litoreibacter ponti</name>
    <dbReference type="NCBI Taxonomy" id="1510457"/>
    <lineage>
        <taxon>Bacteria</taxon>
        <taxon>Pseudomonadati</taxon>
        <taxon>Pseudomonadota</taxon>
        <taxon>Alphaproteobacteria</taxon>
        <taxon>Rhodobacterales</taxon>
        <taxon>Roseobacteraceae</taxon>
        <taxon>Litoreibacter</taxon>
    </lineage>
</organism>
<protein>
    <submittedName>
        <fullName evidence="3">Thioredoxin</fullName>
    </submittedName>
</protein>
<feature type="domain" description="Thioredoxin" evidence="2">
    <location>
        <begin position="10"/>
        <end position="140"/>
    </location>
</feature>
<dbReference type="CDD" id="cd02947">
    <property type="entry name" value="TRX_family"/>
    <property type="match status" value="1"/>
</dbReference>
<reference evidence="3 4" key="1">
    <citation type="submission" date="2018-04" db="EMBL/GenBank/DDBJ databases">
        <title>Genomic Encyclopedia of Archaeal and Bacterial Type Strains, Phase II (KMG-II): from individual species to whole genera.</title>
        <authorList>
            <person name="Goeker M."/>
        </authorList>
    </citation>
    <scope>NUCLEOTIDE SEQUENCE [LARGE SCALE GENOMIC DNA]</scope>
    <source>
        <strain evidence="3 4">DSM 100977</strain>
    </source>
</reference>
<evidence type="ECO:0000259" key="2">
    <source>
        <dbReference type="PROSITE" id="PS51352"/>
    </source>
</evidence>
<dbReference type="Pfam" id="PF00085">
    <property type="entry name" value="Thioredoxin"/>
    <property type="match status" value="1"/>
</dbReference>
<comment type="caution">
    <text evidence="3">The sequence shown here is derived from an EMBL/GenBank/DDBJ whole genome shotgun (WGS) entry which is preliminary data.</text>
</comment>
<dbReference type="Proteomes" id="UP000243978">
    <property type="component" value="Unassembled WGS sequence"/>
</dbReference>
<sequence>MNRRAFLMTTAALGLAPMAALAGGLTTIDYDRTDPIKAALAEGKTVFVDYAADWCSTCRKQERVINALRAENPEYDANIVFVRVDWDDFGNSPVARDRNIPRRSTLIVLKGNDELGRVVAGTSTAQIKELMDRALDAAQTA</sequence>
<keyword evidence="4" id="KW-1185">Reference proteome</keyword>
<feature type="chain" id="PRO_5015611938" evidence="1">
    <location>
        <begin position="23"/>
        <end position="141"/>
    </location>
</feature>
<evidence type="ECO:0000313" key="3">
    <source>
        <dbReference type="EMBL" id="PTX58040.1"/>
    </source>
</evidence>
<dbReference type="OrthoDB" id="7950124at2"/>
<gene>
    <name evidence="3" type="ORF">C8N43_2716</name>
</gene>
<dbReference type="PROSITE" id="PS51352">
    <property type="entry name" value="THIOREDOXIN_2"/>
    <property type="match status" value="1"/>
</dbReference>
<dbReference type="AlphaFoldDB" id="A0A2T6BPN1"/>
<dbReference type="Gene3D" id="3.40.30.10">
    <property type="entry name" value="Glutaredoxin"/>
    <property type="match status" value="1"/>
</dbReference>
<dbReference type="InterPro" id="IPR013766">
    <property type="entry name" value="Thioredoxin_domain"/>
</dbReference>
<dbReference type="SUPFAM" id="SSF52833">
    <property type="entry name" value="Thioredoxin-like"/>
    <property type="match status" value="1"/>
</dbReference>
<dbReference type="InterPro" id="IPR036249">
    <property type="entry name" value="Thioredoxin-like_sf"/>
</dbReference>
<feature type="signal peptide" evidence="1">
    <location>
        <begin position="1"/>
        <end position="22"/>
    </location>
</feature>
<dbReference type="RefSeq" id="WP_107846084.1">
    <property type="nucleotide sequence ID" value="NZ_QBKS01000001.1"/>
</dbReference>
<keyword evidence="1" id="KW-0732">Signal</keyword>
<accession>A0A2T6BPN1</accession>
<proteinExistence type="predicted"/>